<protein>
    <recommendedName>
        <fullName evidence="1">FAS1 domain-containing protein</fullName>
    </recommendedName>
</protein>
<dbReference type="SMART" id="SM00554">
    <property type="entry name" value="FAS1"/>
    <property type="match status" value="2"/>
</dbReference>
<comment type="caution">
    <text evidence="2">The sequence shown here is derived from an EMBL/GenBank/DDBJ whole genome shotgun (WGS) entry which is preliminary data.</text>
</comment>
<accession>A0A2W4XKC7</accession>
<dbReference type="PANTHER" id="PTHR10900">
    <property type="entry name" value="PERIOSTIN-RELATED"/>
    <property type="match status" value="1"/>
</dbReference>
<dbReference type="Gene3D" id="2.30.180.10">
    <property type="entry name" value="FAS1 domain"/>
    <property type="match status" value="2"/>
</dbReference>
<sequence>MKLNFLPKTAHILGFIVALFVVVGPSIATSVQAQTQPPVTSQSEAWAINLNSNITAILSEKSGGQYDDNNQDFDILLNALQQTELADDLEQYDVDGTIFAPTDKAFLDFSRFFGYGGDDEAAVLSVINQEFAKLSKADVDNGGTNPNAYTLRNLLLYHLSDGVKTSTDLQNLKGAKLVRTHLDGPEGSDPFLKAFRFSYVNGDLIDYAPNLVDAKLVPGLTDILASNGIIQGIDRVLMPYFLGGNYPISLRPIPQAGQPITIADMIAQSGEFDDNDQDFDILFKLIQVAGLTDALADPNADLTLFAPNDAAFMKLDQFTRGGAGPIPFNPEASSYSQIINFLQMTDQTVRQLPPGVNGDAVALLQKVLKYHVSAGAKTAAEIQAAPSIDTLLEGSVITPKDGKLVDVSPNYADPQLQAGKTDMTASNGVIQGIDNVFIPVLFPSPTK</sequence>
<proteinExistence type="predicted"/>
<reference evidence="2 3" key="2">
    <citation type="submission" date="2018-06" db="EMBL/GenBank/DDBJ databases">
        <title>Metagenomic assembly of (sub)arctic Cyanobacteria and their associated microbiome from non-axenic cultures.</title>
        <authorList>
            <person name="Baurain D."/>
        </authorList>
    </citation>
    <scope>NUCLEOTIDE SEQUENCE [LARGE SCALE GENOMIC DNA]</scope>
    <source>
        <strain evidence="2">ULC027bin1</strain>
    </source>
</reference>
<organism evidence="2 3">
    <name type="scientific">Phormidesmis priestleyi</name>
    <dbReference type="NCBI Taxonomy" id="268141"/>
    <lineage>
        <taxon>Bacteria</taxon>
        <taxon>Bacillati</taxon>
        <taxon>Cyanobacteriota</taxon>
        <taxon>Cyanophyceae</taxon>
        <taxon>Leptolyngbyales</taxon>
        <taxon>Leptolyngbyaceae</taxon>
        <taxon>Phormidesmis</taxon>
    </lineage>
</organism>
<reference evidence="3" key="1">
    <citation type="submission" date="2018-04" db="EMBL/GenBank/DDBJ databases">
        <authorList>
            <person name="Cornet L."/>
        </authorList>
    </citation>
    <scope>NUCLEOTIDE SEQUENCE [LARGE SCALE GENOMIC DNA]</scope>
</reference>
<dbReference type="AlphaFoldDB" id="A0A2W4XKC7"/>
<evidence type="ECO:0000313" key="3">
    <source>
        <dbReference type="Proteomes" id="UP000249794"/>
    </source>
</evidence>
<feature type="domain" description="FAS1" evidence="1">
    <location>
        <begin position="266"/>
        <end position="437"/>
    </location>
</feature>
<dbReference type="EMBL" id="QBMP01000052">
    <property type="protein sequence ID" value="PZO57434.1"/>
    <property type="molecule type" value="Genomic_DNA"/>
</dbReference>
<dbReference type="InterPro" id="IPR000782">
    <property type="entry name" value="FAS1_domain"/>
</dbReference>
<dbReference type="InterPro" id="IPR050904">
    <property type="entry name" value="Adhesion/Biosynth-related"/>
</dbReference>
<dbReference type="PANTHER" id="PTHR10900:SF77">
    <property type="entry name" value="FI19380P1"/>
    <property type="match status" value="1"/>
</dbReference>
<dbReference type="PROSITE" id="PS50213">
    <property type="entry name" value="FAS1"/>
    <property type="match status" value="2"/>
</dbReference>
<dbReference type="Pfam" id="PF02469">
    <property type="entry name" value="Fasciclin"/>
    <property type="match status" value="3"/>
</dbReference>
<evidence type="ECO:0000313" key="2">
    <source>
        <dbReference type="EMBL" id="PZO57434.1"/>
    </source>
</evidence>
<dbReference type="Proteomes" id="UP000249794">
    <property type="component" value="Unassembled WGS sequence"/>
</dbReference>
<feature type="domain" description="FAS1" evidence="1">
    <location>
        <begin position="60"/>
        <end position="237"/>
    </location>
</feature>
<dbReference type="SUPFAM" id="SSF82153">
    <property type="entry name" value="FAS1 domain"/>
    <property type="match status" value="2"/>
</dbReference>
<gene>
    <name evidence="2" type="ORF">DCF15_07165</name>
</gene>
<name>A0A2W4XKC7_9CYAN</name>
<evidence type="ECO:0000259" key="1">
    <source>
        <dbReference type="PROSITE" id="PS50213"/>
    </source>
</evidence>
<dbReference type="InterPro" id="IPR036378">
    <property type="entry name" value="FAS1_dom_sf"/>
</dbReference>